<dbReference type="Pfam" id="PF12833">
    <property type="entry name" value="HTH_18"/>
    <property type="match status" value="1"/>
</dbReference>
<evidence type="ECO:0000259" key="5">
    <source>
        <dbReference type="PROSITE" id="PS01124"/>
    </source>
</evidence>
<gene>
    <name evidence="7" type="ORF">BVG16_01555</name>
</gene>
<keyword evidence="2" id="KW-0238">DNA-binding</keyword>
<evidence type="ECO:0000313" key="7">
    <source>
        <dbReference type="EMBL" id="OPA81057.1"/>
    </source>
</evidence>
<evidence type="ECO:0000256" key="4">
    <source>
        <dbReference type="PROSITE-ProRule" id="PRU00169"/>
    </source>
</evidence>
<keyword evidence="3" id="KW-0804">Transcription</keyword>
<dbReference type="EMBL" id="MSZX01000001">
    <property type="protein sequence ID" value="OPA81057.1"/>
    <property type="molecule type" value="Genomic_DNA"/>
</dbReference>
<dbReference type="PRINTS" id="PR00032">
    <property type="entry name" value="HTHARAC"/>
</dbReference>
<feature type="modified residue" description="4-aspartylphosphate" evidence="4">
    <location>
        <position position="54"/>
    </location>
</feature>
<dbReference type="InterPro" id="IPR041522">
    <property type="entry name" value="CdaR_GGDEF"/>
</dbReference>
<name>A0A1T2XMG3_9BACL</name>
<comment type="caution">
    <text evidence="7">The sequence shown here is derived from an EMBL/GenBank/DDBJ whole genome shotgun (WGS) entry which is preliminary data.</text>
</comment>
<evidence type="ECO:0000256" key="1">
    <source>
        <dbReference type="ARBA" id="ARBA00023015"/>
    </source>
</evidence>
<dbReference type="AlphaFoldDB" id="A0A1T2XMG3"/>
<evidence type="ECO:0008006" key="9">
    <source>
        <dbReference type="Google" id="ProtNLM"/>
    </source>
</evidence>
<accession>A0A1T2XMG3</accession>
<keyword evidence="1" id="KW-0805">Transcription regulation</keyword>
<dbReference type="GO" id="GO:0043565">
    <property type="term" value="F:sequence-specific DNA binding"/>
    <property type="evidence" value="ECO:0007669"/>
    <property type="project" value="InterPro"/>
</dbReference>
<dbReference type="PROSITE" id="PS50110">
    <property type="entry name" value="RESPONSE_REGULATORY"/>
    <property type="match status" value="1"/>
</dbReference>
<dbReference type="SUPFAM" id="SSF52172">
    <property type="entry name" value="CheY-like"/>
    <property type="match status" value="1"/>
</dbReference>
<dbReference type="SMART" id="SM00342">
    <property type="entry name" value="HTH_ARAC"/>
    <property type="match status" value="1"/>
</dbReference>
<dbReference type="InterPro" id="IPR018060">
    <property type="entry name" value="HTH_AraC"/>
</dbReference>
<dbReference type="InterPro" id="IPR011006">
    <property type="entry name" value="CheY-like_superfamily"/>
</dbReference>
<protein>
    <recommendedName>
        <fullName evidence="9">DNA-binding response regulator</fullName>
    </recommendedName>
</protein>
<dbReference type="PANTHER" id="PTHR43280:SF10">
    <property type="entry name" value="REGULATORY PROTEIN POCR"/>
    <property type="match status" value="1"/>
</dbReference>
<dbReference type="RefSeq" id="WP_078496782.1">
    <property type="nucleotide sequence ID" value="NZ_MSZX01000001.1"/>
</dbReference>
<dbReference type="SMART" id="SM00448">
    <property type="entry name" value="REC"/>
    <property type="match status" value="1"/>
</dbReference>
<dbReference type="STRING" id="1324314.BVG16_01555"/>
<evidence type="ECO:0000256" key="2">
    <source>
        <dbReference type="ARBA" id="ARBA00023125"/>
    </source>
</evidence>
<dbReference type="SUPFAM" id="SSF46689">
    <property type="entry name" value="Homeodomain-like"/>
    <property type="match status" value="2"/>
</dbReference>
<dbReference type="Gene3D" id="1.10.10.60">
    <property type="entry name" value="Homeodomain-like"/>
    <property type="match status" value="2"/>
</dbReference>
<dbReference type="PANTHER" id="PTHR43280">
    <property type="entry name" value="ARAC-FAMILY TRANSCRIPTIONAL REGULATOR"/>
    <property type="match status" value="1"/>
</dbReference>
<dbReference type="GO" id="GO:0000160">
    <property type="term" value="P:phosphorelay signal transduction system"/>
    <property type="evidence" value="ECO:0007669"/>
    <property type="project" value="InterPro"/>
</dbReference>
<proteinExistence type="predicted"/>
<sequence>MKLLIVDDEVIIRTGISQVIDWHGLGIQVLPPAASAEEALERLPIEQPQLVLTDIRMAGMNGLELAAHLRTHYPDIEVVILSGYDEFSYAQQALREGVSDYLLKTSRPEEIIKTMVKAQQRIQDRWAEEKRESRHHQAYRTQLLEQLITEGVVSEDMRLSAQEHFDLVPPPFAYQVMLITASGWDESALLLFAIENMMCESFSCETILRPDSLLILLRFDHRPMDPSSDIARIITRIEALLKCSIFAALGAYVSSYTGWKDSYREAEHTLAYRYISGGQETLSYEHIQHRKGGRSVCSREEEAALSSILVKGNRAELHVWIRDRIAEQIQDDQATPASLLAYLQSVLISGYRWLERVNPVACKEDNPLDGNPQETIQLNDHPEEALYRTCCSIMDTYRESSVEHRGNSYIGRAMVYIREHLHTSITLQQVARQVHLNPNHFSEVFKRETGLNYIEFITRERMNRAMEILAESETKISQVAKAVGYEDMKYFSQLFKKHTGRTPSEYRERN</sequence>
<reference evidence="7 8" key="1">
    <citation type="submission" date="2017-01" db="EMBL/GenBank/DDBJ databases">
        <title>Genome analysis of Paenibacillus selenitrireducens ES3-24.</title>
        <authorList>
            <person name="Xu D."/>
            <person name="Yao R."/>
            <person name="Zheng S."/>
        </authorList>
    </citation>
    <scope>NUCLEOTIDE SEQUENCE [LARGE SCALE GENOMIC DNA]</scope>
    <source>
        <strain evidence="7 8">ES3-24</strain>
    </source>
</reference>
<evidence type="ECO:0000313" key="8">
    <source>
        <dbReference type="Proteomes" id="UP000190188"/>
    </source>
</evidence>
<dbReference type="Pfam" id="PF00072">
    <property type="entry name" value="Response_reg"/>
    <property type="match status" value="1"/>
</dbReference>
<dbReference type="CDD" id="cd17536">
    <property type="entry name" value="REC_YesN-like"/>
    <property type="match status" value="1"/>
</dbReference>
<feature type="domain" description="HTH araC/xylS-type" evidence="5">
    <location>
        <begin position="411"/>
        <end position="509"/>
    </location>
</feature>
<dbReference type="PROSITE" id="PS01124">
    <property type="entry name" value="HTH_ARAC_FAMILY_2"/>
    <property type="match status" value="1"/>
</dbReference>
<dbReference type="Pfam" id="PF17853">
    <property type="entry name" value="GGDEF_2"/>
    <property type="match status" value="1"/>
</dbReference>
<organism evidence="7 8">
    <name type="scientific">Paenibacillus selenitireducens</name>
    <dbReference type="NCBI Taxonomy" id="1324314"/>
    <lineage>
        <taxon>Bacteria</taxon>
        <taxon>Bacillati</taxon>
        <taxon>Bacillota</taxon>
        <taxon>Bacilli</taxon>
        <taxon>Bacillales</taxon>
        <taxon>Paenibacillaceae</taxon>
        <taxon>Paenibacillus</taxon>
    </lineage>
</organism>
<dbReference type="GO" id="GO:0003700">
    <property type="term" value="F:DNA-binding transcription factor activity"/>
    <property type="evidence" value="ECO:0007669"/>
    <property type="project" value="InterPro"/>
</dbReference>
<dbReference type="OrthoDB" id="342399at2"/>
<evidence type="ECO:0000256" key="3">
    <source>
        <dbReference type="ARBA" id="ARBA00023163"/>
    </source>
</evidence>
<dbReference type="Gene3D" id="3.40.50.2300">
    <property type="match status" value="1"/>
</dbReference>
<keyword evidence="4" id="KW-0597">Phosphoprotein</keyword>
<dbReference type="InterPro" id="IPR020449">
    <property type="entry name" value="Tscrpt_reg_AraC-type_HTH"/>
</dbReference>
<dbReference type="InterPro" id="IPR001789">
    <property type="entry name" value="Sig_transdc_resp-reg_receiver"/>
</dbReference>
<dbReference type="Proteomes" id="UP000190188">
    <property type="component" value="Unassembled WGS sequence"/>
</dbReference>
<dbReference type="InterPro" id="IPR009057">
    <property type="entry name" value="Homeodomain-like_sf"/>
</dbReference>
<evidence type="ECO:0000259" key="6">
    <source>
        <dbReference type="PROSITE" id="PS50110"/>
    </source>
</evidence>
<feature type="domain" description="Response regulatory" evidence="6">
    <location>
        <begin position="2"/>
        <end position="119"/>
    </location>
</feature>
<keyword evidence="8" id="KW-1185">Reference proteome</keyword>